<name>A0ABP0FWD5_CLALP</name>
<comment type="caution">
    <text evidence="2">The sequence shown here is derived from an EMBL/GenBank/DDBJ whole genome shotgun (WGS) entry which is preliminary data.</text>
</comment>
<gene>
    <name evidence="2" type="ORF">CVLEPA_LOCUS12957</name>
</gene>
<accession>A0ABP0FWD5</accession>
<sequence>MEKSFLLYFAIAAVIATSYVSHAANTTQNATKKVEAITVHSATIKPTMKPTAAHVVVTNVTAINKTASTPTANETIEFEILEPIAEISLLGWIANLLESFQRFKRWLRWQQFFEPEMEEERNPFGFFGNFYNRLFGPSILPRGYGNGILVGDLFEEAMKEEEEKKPNFFENHPLSGKFSHLFGNFGFDDQQNGESEEK</sequence>
<dbReference type="EMBL" id="CAWYQH010000090">
    <property type="protein sequence ID" value="CAK8682275.1"/>
    <property type="molecule type" value="Genomic_DNA"/>
</dbReference>
<feature type="signal peptide" evidence="1">
    <location>
        <begin position="1"/>
        <end position="23"/>
    </location>
</feature>
<evidence type="ECO:0000313" key="2">
    <source>
        <dbReference type="EMBL" id="CAK8682275.1"/>
    </source>
</evidence>
<dbReference type="Proteomes" id="UP001642483">
    <property type="component" value="Unassembled WGS sequence"/>
</dbReference>
<evidence type="ECO:0000313" key="3">
    <source>
        <dbReference type="Proteomes" id="UP001642483"/>
    </source>
</evidence>
<feature type="chain" id="PRO_5047240228" evidence="1">
    <location>
        <begin position="24"/>
        <end position="198"/>
    </location>
</feature>
<evidence type="ECO:0000256" key="1">
    <source>
        <dbReference type="SAM" id="SignalP"/>
    </source>
</evidence>
<protein>
    <submittedName>
        <fullName evidence="2">Uncharacterized protein</fullName>
    </submittedName>
</protein>
<keyword evidence="1" id="KW-0732">Signal</keyword>
<reference evidence="2 3" key="1">
    <citation type="submission" date="2024-02" db="EMBL/GenBank/DDBJ databases">
        <authorList>
            <person name="Daric V."/>
            <person name="Darras S."/>
        </authorList>
    </citation>
    <scope>NUCLEOTIDE SEQUENCE [LARGE SCALE GENOMIC DNA]</scope>
</reference>
<proteinExistence type="predicted"/>
<keyword evidence="3" id="KW-1185">Reference proteome</keyword>
<organism evidence="2 3">
    <name type="scientific">Clavelina lepadiformis</name>
    <name type="common">Light-bulb sea squirt</name>
    <name type="synonym">Ascidia lepadiformis</name>
    <dbReference type="NCBI Taxonomy" id="159417"/>
    <lineage>
        <taxon>Eukaryota</taxon>
        <taxon>Metazoa</taxon>
        <taxon>Chordata</taxon>
        <taxon>Tunicata</taxon>
        <taxon>Ascidiacea</taxon>
        <taxon>Aplousobranchia</taxon>
        <taxon>Clavelinidae</taxon>
        <taxon>Clavelina</taxon>
    </lineage>
</organism>